<keyword evidence="1" id="KW-0812">Transmembrane</keyword>
<dbReference type="SUPFAM" id="SSF50182">
    <property type="entry name" value="Sm-like ribonucleoproteins"/>
    <property type="match status" value="1"/>
</dbReference>
<evidence type="ECO:0008006" key="3">
    <source>
        <dbReference type="Google" id="ProtNLM"/>
    </source>
</evidence>
<accession>A0AB39BX86</accession>
<protein>
    <recommendedName>
        <fullName evidence="3">LSM domain-containing protein</fullName>
    </recommendedName>
</protein>
<feature type="transmembrane region" description="Helical" evidence="1">
    <location>
        <begin position="76"/>
        <end position="95"/>
    </location>
</feature>
<evidence type="ECO:0000256" key="1">
    <source>
        <dbReference type="SAM" id="Phobius"/>
    </source>
</evidence>
<keyword evidence="1" id="KW-0472">Membrane</keyword>
<sequence length="96" mass="10434">MSNYYELAKEHQGQRVTITDVSGTTYTGKLVNVDSGHVYLELEQAGEQESDDRSGGYGYGYYQPPYPPSCCPSNNVVPIALAAIGGFALASAFFLW</sequence>
<keyword evidence="1" id="KW-1133">Transmembrane helix</keyword>
<evidence type="ECO:0000313" key="2">
    <source>
        <dbReference type="EMBL" id="XDI38160.1"/>
    </source>
</evidence>
<dbReference type="RefSeq" id="WP_368505479.1">
    <property type="nucleotide sequence ID" value="NZ_CP162551.1"/>
</dbReference>
<proteinExistence type="predicted"/>
<dbReference type="InterPro" id="IPR010920">
    <property type="entry name" value="LSM_dom_sf"/>
</dbReference>
<organism evidence="2">
    <name type="scientific">Alkalihalophilus sp. As8PL</name>
    <dbReference type="NCBI Taxonomy" id="3237103"/>
    <lineage>
        <taxon>Bacteria</taxon>
        <taxon>Bacillati</taxon>
        <taxon>Bacillota</taxon>
        <taxon>Bacilli</taxon>
        <taxon>Bacillales</taxon>
        <taxon>Bacillaceae</taxon>
        <taxon>Alkalihalophilus</taxon>
    </lineage>
</organism>
<name>A0AB39BX86_9BACI</name>
<dbReference type="AlphaFoldDB" id="A0AB39BX86"/>
<reference evidence="2" key="1">
    <citation type="submission" date="2024-07" db="EMBL/GenBank/DDBJ databases">
        <title>Identification and characteristics of an arsenic-resistant bacterial isolate, which belongs to a novel species.</title>
        <authorList>
            <person name="Juszczyk A."/>
            <person name="Kowalczyk A."/>
            <person name="Was K."/>
            <person name="Kosowicz W."/>
            <person name="Budzyn A."/>
            <person name="Latowski D."/>
        </authorList>
    </citation>
    <scope>NUCLEOTIDE SEQUENCE</scope>
    <source>
        <strain evidence="2">As8PL</strain>
    </source>
</reference>
<dbReference type="EMBL" id="CP162551">
    <property type="protein sequence ID" value="XDI38160.1"/>
    <property type="molecule type" value="Genomic_DNA"/>
</dbReference>
<gene>
    <name evidence="2" type="ORF">AB3N04_07525</name>
</gene>